<gene>
    <name evidence="1" type="ORF">Z599_25745</name>
</gene>
<proteinExistence type="predicted"/>
<dbReference type="AlphaFoldDB" id="A0A5U3G3Q1"/>
<protein>
    <submittedName>
        <fullName evidence="1">Uncharacterized protein</fullName>
    </submittedName>
</protein>
<comment type="caution">
    <text evidence="1">The sequence shown here is derived from an EMBL/GenBank/DDBJ whole genome shotgun (WGS) entry which is preliminary data.</text>
</comment>
<name>A0A5U3G3Q1_SALET</name>
<sequence>MQHFTLKKTLSLSAKTCDRCRRRAEKDDLEFQEFQAIDHRAGYGSVFGDGSRLRLDLCQHCVKEVLGQWPTQREEFDKGIQALNAFVERAGLFTDDEHFGSL</sequence>
<dbReference type="EMBL" id="AAGLQK010000071">
    <property type="protein sequence ID" value="EBP4061065.1"/>
    <property type="molecule type" value="Genomic_DNA"/>
</dbReference>
<organism evidence="1">
    <name type="scientific">Salmonella enterica I</name>
    <dbReference type="NCBI Taxonomy" id="59201"/>
    <lineage>
        <taxon>Bacteria</taxon>
        <taxon>Pseudomonadati</taxon>
        <taxon>Pseudomonadota</taxon>
        <taxon>Gammaproteobacteria</taxon>
        <taxon>Enterobacterales</taxon>
        <taxon>Enterobacteriaceae</taxon>
        <taxon>Salmonella</taxon>
    </lineage>
</organism>
<evidence type="ECO:0000313" key="1">
    <source>
        <dbReference type="EMBL" id="EBP4061065.1"/>
    </source>
</evidence>
<reference evidence="1" key="1">
    <citation type="submission" date="2018-07" db="EMBL/GenBank/DDBJ databases">
        <authorList>
            <consortium name="GenomeTrakr network: Whole genome sequencing for foodborne pathogen traceback"/>
        </authorList>
    </citation>
    <scope>NUCLEOTIDE SEQUENCE</scope>
    <source>
        <strain evidence="1">MDH-2013-00175</strain>
    </source>
</reference>
<accession>A0A5U3G3Q1</accession>